<evidence type="ECO:0000256" key="2">
    <source>
        <dbReference type="ARBA" id="ARBA00022801"/>
    </source>
</evidence>
<evidence type="ECO:0000313" key="3">
    <source>
        <dbReference type="EMBL" id="AWI30271.1"/>
    </source>
</evidence>
<dbReference type="EMBL" id="CP029188">
    <property type="protein sequence ID" value="AWI30271.1"/>
    <property type="molecule type" value="Genomic_DNA"/>
</dbReference>
<dbReference type="InterPro" id="IPR012338">
    <property type="entry name" value="Beta-lactam/transpept-like"/>
</dbReference>
<dbReference type="PRINTS" id="PR00922">
    <property type="entry name" value="DADACBPTASE3"/>
</dbReference>
<accession>A0A2S1SV43</accession>
<keyword evidence="3" id="KW-0645">Protease</keyword>
<keyword evidence="4" id="KW-1185">Reference proteome</keyword>
<dbReference type="GO" id="GO:0004185">
    <property type="term" value="F:serine-type carboxypeptidase activity"/>
    <property type="evidence" value="ECO:0007669"/>
    <property type="project" value="InterPro"/>
</dbReference>
<protein>
    <submittedName>
        <fullName evidence="3">D-alanyl-D-alanine carboxypeptidase/D-alanyl-D-alanine-endopeptidase</fullName>
    </submittedName>
</protein>
<proteinExistence type="inferred from homology"/>
<dbReference type="InterPro" id="IPR000667">
    <property type="entry name" value="Peptidase_S13"/>
</dbReference>
<dbReference type="Gene3D" id="3.40.710.10">
    <property type="entry name" value="DD-peptidase/beta-lactamase superfamily"/>
    <property type="match status" value="2"/>
</dbReference>
<keyword evidence="3" id="KW-0121">Carboxypeptidase</keyword>
<dbReference type="NCBIfam" id="TIGR00666">
    <property type="entry name" value="PBP4"/>
    <property type="match status" value="1"/>
</dbReference>
<comment type="similarity">
    <text evidence="1">Belongs to the peptidase S13 family.</text>
</comment>
<evidence type="ECO:0000256" key="1">
    <source>
        <dbReference type="ARBA" id="ARBA00006096"/>
    </source>
</evidence>
<keyword evidence="2" id="KW-0378">Hydrolase</keyword>
<name>A0A2S1SV43_9ACTN</name>
<dbReference type="RefSeq" id="WP_108906968.1">
    <property type="nucleotide sequence ID" value="NZ_CP029188.1"/>
</dbReference>
<dbReference type="Gene3D" id="3.50.80.20">
    <property type="entry name" value="D-Ala-D-Ala carboxypeptidase C, peptidase S13"/>
    <property type="match status" value="1"/>
</dbReference>
<reference evidence="3 4" key="1">
    <citation type="submission" date="2018-05" db="EMBL/GenBank/DDBJ databases">
        <title>Complete genome sequence of sponge-derived Streptomyces sp. HNM0039.</title>
        <authorList>
            <person name="Huang X."/>
            <person name="Zhou S."/>
        </authorList>
    </citation>
    <scope>NUCLEOTIDE SEQUENCE [LARGE SCALE GENOMIC DNA]</scope>
    <source>
        <strain evidence="3 4">HNM0039</strain>
    </source>
</reference>
<dbReference type="PANTHER" id="PTHR30023:SF0">
    <property type="entry name" value="PENICILLIN-SENSITIVE CARBOXYPEPTIDASE A"/>
    <property type="match status" value="1"/>
</dbReference>
<dbReference type="OrthoDB" id="9802627at2"/>
<dbReference type="GO" id="GO:0006508">
    <property type="term" value="P:proteolysis"/>
    <property type="evidence" value="ECO:0007669"/>
    <property type="project" value="InterPro"/>
</dbReference>
<evidence type="ECO:0000313" key="4">
    <source>
        <dbReference type="Proteomes" id="UP000244900"/>
    </source>
</evidence>
<dbReference type="PANTHER" id="PTHR30023">
    <property type="entry name" value="D-ALANYL-D-ALANINE CARBOXYPEPTIDASE"/>
    <property type="match status" value="1"/>
</dbReference>
<sequence>MSLNRRGHLRRDRLRRDRLRRSVLRARTWPLALGLVAALAWSGGSAPAGAGPSDTGLKGAIDTILADPRMDGGAASVVVADATTGERLYERDAGDRLMPASNTKLATSAAAMALLGPDYRFRTDVLSTGRRHGPVLHGDLYLRGGGDPTALASDYGRLAAQLRESGIRRVTGRVVADDTRFDTRRLGRSWAADDESSYYSAQISPLTVAPDTDYDSGTVVVEASPGAAPGDRPKVKVTPPTDYVRVDVRGSTVPAGQTDTLAVEREHGTNTVVVSGDVPVGGSTTKEWVTVWEPTGYAAAVFADALAEQGVHVAKAPRLGLPTPPGARLLATHGSMPLRELMLPFMKLSNNMHAETLTKTIGYETSGHGTWGAGLSAIDGYLREEGVEAAKLRQVDGSGLSRMNVFPADQIARLLLAVRDAPWYADWHASLPVACAPDRAVGGTLRTRMCRTPAALNARAKTGSLTGASALSGYVEDAAGRELVFGIVLNNYLASSVKSIEDAIVVTLAGSDTARGTIAAAVAPGHRNAHRTAPADLECTWRKPDVC</sequence>
<dbReference type="SUPFAM" id="SSF56601">
    <property type="entry name" value="beta-lactamase/transpeptidase-like"/>
    <property type="match status" value="1"/>
</dbReference>
<dbReference type="Proteomes" id="UP000244900">
    <property type="component" value="Chromosome"/>
</dbReference>
<organism evidence="3 4">
    <name type="scientific">Streptomyces tirandamycinicus</name>
    <dbReference type="NCBI Taxonomy" id="2174846"/>
    <lineage>
        <taxon>Bacteria</taxon>
        <taxon>Bacillati</taxon>
        <taxon>Actinomycetota</taxon>
        <taxon>Actinomycetes</taxon>
        <taxon>Kitasatosporales</taxon>
        <taxon>Streptomycetaceae</taxon>
        <taxon>Streptomyces</taxon>
    </lineage>
</organism>
<dbReference type="GO" id="GO:0000270">
    <property type="term" value="P:peptidoglycan metabolic process"/>
    <property type="evidence" value="ECO:0007669"/>
    <property type="project" value="TreeGrafter"/>
</dbReference>
<dbReference type="AlphaFoldDB" id="A0A2S1SV43"/>
<dbReference type="Pfam" id="PF02113">
    <property type="entry name" value="Peptidase_S13"/>
    <property type="match status" value="1"/>
</dbReference>
<gene>
    <name evidence="3" type="primary">dacB</name>
    <name evidence="3" type="ORF">DDW44_16950</name>
</gene>
<dbReference type="KEGG" id="stir:DDW44_16950"/>